<keyword evidence="1" id="KW-0812">Transmembrane</keyword>
<feature type="domain" description="TadE-like" evidence="2">
    <location>
        <begin position="17"/>
        <end position="59"/>
    </location>
</feature>
<accession>A0ABQ1J8M6</accession>
<dbReference type="RefSeq" id="WP_229736870.1">
    <property type="nucleotide sequence ID" value="NZ_BMGD01000002.1"/>
</dbReference>
<dbReference type="Pfam" id="PF07811">
    <property type="entry name" value="TadE"/>
    <property type="match status" value="1"/>
</dbReference>
<evidence type="ECO:0000259" key="2">
    <source>
        <dbReference type="Pfam" id="PF07811"/>
    </source>
</evidence>
<proteinExistence type="predicted"/>
<dbReference type="InterPro" id="IPR012495">
    <property type="entry name" value="TadE-like_dom"/>
</dbReference>
<dbReference type="Proteomes" id="UP000614261">
    <property type="component" value="Unassembled WGS sequence"/>
</dbReference>
<evidence type="ECO:0000313" key="4">
    <source>
        <dbReference type="Proteomes" id="UP000614261"/>
    </source>
</evidence>
<keyword evidence="1" id="KW-1133">Transmembrane helix</keyword>
<evidence type="ECO:0000313" key="3">
    <source>
        <dbReference type="EMBL" id="GGB60584.1"/>
    </source>
</evidence>
<organism evidence="3 4">
    <name type="scientific">Blastomonas aquatica</name>
    <dbReference type="NCBI Taxonomy" id="1510276"/>
    <lineage>
        <taxon>Bacteria</taxon>
        <taxon>Pseudomonadati</taxon>
        <taxon>Pseudomonadota</taxon>
        <taxon>Alphaproteobacteria</taxon>
        <taxon>Sphingomonadales</taxon>
        <taxon>Sphingomonadaceae</taxon>
        <taxon>Blastomonas</taxon>
    </lineage>
</organism>
<name>A0ABQ1J8M6_9SPHN</name>
<gene>
    <name evidence="3" type="ORF">GCM10010833_14340</name>
</gene>
<keyword evidence="4" id="KW-1185">Reference proteome</keyword>
<dbReference type="EMBL" id="BMGD01000002">
    <property type="protein sequence ID" value="GGB60584.1"/>
    <property type="molecule type" value="Genomic_DNA"/>
</dbReference>
<sequence>MMGHLGFIKRATQDRRGVSATEFGLIAPTFIMLLLGVFDLGYNVYARAILDGAVQKAGRDSALETGTSAVNTLDAKVTENLGPIATGADFTYERRNYRDFAKVGLPEDFEDKNSNGVRDAGECFTDENGNGTWDADLGKDGVGGARDVVLYTVRMNYDRKFPLYNLIGMSGRATIASATVLRNQPYGDQASETKEVICT</sequence>
<protein>
    <recommendedName>
        <fullName evidence="2">TadE-like domain-containing protein</fullName>
    </recommendedName>
</protein>
<evidence type="ECO:0000256" key="1">
    <source>
        <dbReference type="SAM" id="Phobius"/>
    </source>
</evidence>
<reference evidence="4" key="1">
    <citation type="journal article" date="2019" name="Int. J. Syst. Evol. Microbiol.">
        <title>The Global Catalogue of Microorganisms (GCM) 10K type strain sequencing project: providing services to taxonomists for standard genome sequencing and annotation.</title>
        <authorList>
            <consortium name="The Broad Institute Genomics Platform"/>
            <consortium name="The Broad Institute Genome Sequencing Center for Infectious Disease"/>
            <person name="Wu L."/>
            <person name="Ma J."/>
        </authorList>
    </citation>
    <scope>NUCLEOTIDE SEQUENCE [LARGE SCALE GENOMIC DNA]</scope>
    <source>
        <strain evidence="4">CGMCC 1.12851</strain>
    </source>
</reference>
<feature type="transmembrane region" description="Helical" evidence="1">
    <location>
        <begin position="20"/>
        <end position="38"/>
    </location>
</feature>
<keyword evidence="1" id="KW-0472">Membrane</keyword>
<comment type="caution">
    <text evidence="3">The sequence shown here is derived from an EMBL/GenBank/DDBJ whole genome shotgun (WGS) entry which is preliminary data.</text>
</comment>